<evidence type="ECO:0000313" key="2">
    <source>
        <dbReference type="Proteomes" id="UP000325787"/>
    </source>
</evidence>
<dbReference type="Pfam" id="PF12831">
    <property type="entry name" value="FAD_oxidored"/>
    <property type="match status" value="1"/>
</dbReference>
<organism evidence="1 2">
    <name type="scientific">Saccharothrix syringae</name>
    <name type="common">Nocardiopsis syringae</name>
    <dbReference type="NCBI Taxonomy" id="103733"/>
    <lineage>
        <taxon>Bacteria</taxon>
        <taxon>Bacillati</taxon>
        <taxon>Actinomycetota</taxon>
        <taxon>Actinomycetes</taxon>
        <taxon>Pseudonocardiales</taxon>
        <taxon>Pseudonocardiaceae</taxon>
        <taxon>Saccharothrix</taxon>
    </lineage>
</organism>
<dbReference type="Proteomes" id="UP000325787">
    <property type="component" value="Chromosome"/>
</dbReference>
<dbReference type="KEGG" id="ssyi:EKG83_25450"/>
<dbReference type="AlphaFoldDB" id="A0A5Q0H2F8"/>
<gene>
    <name evidence="1" type="ORF">EKG83_25450</name>
</gene>
<dbReference type="InterPro" id="IPR036188">
    <property type="entry name" value="FAD/NAD-bd_sf"/>
</dbReference>
<evidence type="ECO:0000313" key="1">
    <source>
        <dbReference type="EMBL" id="QFZ20319.1"/>
    </source>
</evidence>
<dbReference type="SUPFAM" id="SSF51905">
    <property type="entry name" value="FAD/NAD(P)-binding domain"/>
    <property type="match status" value="1"/>
</dbReference>
<dbReference type="RefSeq" id="WP_033434300.1">
    <property type="nucleotide sequence ID" value="NZ_CP034550.1"/>
</dbReference>
<dbReference type="PANTHER" id="PTHR43422:SF3">
    <property type="entry name" value="THIAMINE THIAZOLE SYNTHASE"/>
    <property type="match status" value="1"/>
</dbReference>
<name>A0A5Q0H2F8_SACSY</name>
<dbReference type="Gene3D" id="3.50.50.60">
    <property type="entry name" value="FAD/NAD(P)-binding domain"/>
    <property type="match status" value="1"/>
</dbReference>
<proteinExistence type="predicted"/>
<accession>A0A5Q0H2F8</accession>
<keyword evidence="2" id="KW-1185">Reference proteome</keyword>
<protein>
    <submittedName>
        <fullName evidence="1">FAD-dependent oxidoreductase</fullName>
    </submittedName>
</protein>
<sequence>MPQQSTRALVLGAGLAGTLAASVLARHVDRVTVVERDRFEPGAAHRKGVPHARHAHVLLAAGARALEELLPGVTRDLTAAGARHLGLPNQLLTHTQAGWLPRLAEMQFLIGCSRALLDRTVRERVLADDRVELVEAADVVGLSGDRARVTGARVRDRGTGGERELTADLVVDATGRGSRADRWLADLGLPPVREDLVDSGMVYATRVYRAPAGAEGFPGVNIQGDPTTDRVARGGVLLPIEGGRWVVSLGGTRGGEPADLAPEGFTAYARGLRHPAIADLISAAEPLTRPYGFHATVNRHRRYERMTPWPVNFAVMGDAACTFNPVYGHGMTVLARQALALRDHLERHGPDHADRLQRALAAETADAWAMAVGQDQRYPATTGPRRGRAARLLDRYLDRMVVTATGRPSVTKAQIDTYTLSAPLSRLLHPATVLGVLRGPAHPPPADVPFTPAELAVLARGDRSS</sequence>
<dbReference type="OrthoDB" id="9790035at2"/>
<reference evidence="2" key="1">
    <citation type="journal article" date="2021" name="Curr. Microbiol.">
        <title>Complete genome of nocamycin-producing strain Saccharothrix syringae NRRL B-16468 reveals the biosynthetic potential for secondary metabolites.</title>
        <authorList>
            <person name="Mo X."/>
            <person name="Yang S."/>
        </authorList>
    </citation>
    <scope>NUCLEOTIDE SEQUENCE [LARGE SCALE GENOMIC DNA]</scope>
    <source>
        <strain evidence="2">ATCC 51364 / DSM 43886 / JCM 6844 / KCTC 9398 / NBRC 14523 / NRRL B-16468 / INA 2240</strain>
    </source>
</reference>
<dbReference type="PANTHER" id="PTHR43422">
    <property type="entry name" value="THIAMINE THIAZOLE SYNTHASE"/>
    <property type="match status" value="1"/>
</dbReference>
<dbReference type="EMBL" id="CP034550">
    <property type="protein sequence ID" value="QFZ20319.1"/>
    <property type="molecule type" value="Genomic_DNA"/>
</dbReference>